<dbReference type="OrthoDB" id="291007at2759"/>
<dbReference type="EMBL" id="KK101449">
    <property type="protein sequence ID" value="KIZ00844.1"/>
    <property type="molecule type" value="Genomic_DNA"/>
</dbReference>
<evidence type="ECO:0000313" key="3">
    <source>
        <dbReference type="EMBL" id="KIZ00844.1"/>
    </source>
</evidence>
<feature type="compositionally biased region" description="Basic and acidic residues" evidence="1">
    <location>
        <begin position="182"/>
        <end position="201"/>
    </location>
</feature>
<dbReference type="RefSeq" id="XP_013899863.1">
    <property type="nucleotide sequence ID" value="XM_014044409.1"/>
</dbReference>
<organism evidence="3 4">
    <name type="scientific">Monoraphidium neglectum</name>
    <dbReference type="NCBI Taxonomy" id="145388"/>
    <lineage>
        <taxon>Eukaryota</taxon>
        <taxon>Viridiplantae</taxon>
        <taxon>Chlorophyta</taxon>
        <taxon>core chlorophytes</taxon>
        <taxon>Chlorophyceae</taxon>
        <taxon>CS clade</taxon>
        <taxon>Sphaeropleales</taxon>
        <taxon>Selenastraceae</taxon>
        <taxon>Monoraphidium</taxon>
    </lineage>
</organism>
<gene>
    <name evidence="3" type="ORF">MNEG_7115</name>
</gene>
<dbReference type="PANTHER" id="PTHR24074">
    <property type="entry name" value="CO-CHAPERONE PROTEIN DJLA"/>
    <property type="match status" value="1"/>
</dbReference>
<dbReference type="STRING" id="145388.A0A0D2L089"/>
<reference evidence="3 4" key="1">
    <citation type="journal article" date="2013" name="BMC Genomics">
        <title>Reconstruction of the lipid metabolism for the microalga Monoraphidium neglectum from its genome sequence reveals characteristics suitable for biofuel production.</title>
        <authorList>
            <person name="Bogen C."/>
            <person name="Al-Dilaimi A."/>
            <person name="Albersmeier A."/>
            <person name="Wichmann J."/>
            <person name="Grundmann M."/>
            <person name="Rupp O."/>
            <person name="Lauersen K.J."/>
            <person name="Blifernez-Klassen O."/>
            <person name="Kalinowski J."/>
            <person name="Goesmann A."/>
            <person name="Mussgnug J.H."/>
            <person name="Kruse O."/>
        </authorList>
    </citation>
    <scope>NUCLEOTIDE SEQUENCE [LARGE SCALE GENOMIC DNA]</scope>
    <source>
        <strain evidence="3 4">SAG 48.87</strain>
    </source>
</reference>
<dbReference type="GeneID" id="25739991"/>
<dbReference type="CDD" id="cd06257">
    <property type="entry name" value="DnaJ"/>
    <property type="match status" value="1"/>
</dbReference>
<evidence type="ECO:0000256" key="1">
    <source>
        <dbReference type="SAM" id="MobiDB-lite"/>
    </source>
</evidence>
<evidence type="ECO:0000259" key="2">
    <source>
        <dbReference type="PROSITE" id="PS50076"/>
    </source>
</evidence>
<dbReference type="InterPro" id="IPR050817">
    <property type="entry name" value="DjlA_DnaK_co-chaperone"/>
</dbReference>
<dbReference type="SMART" id="SM00271">
    <property type="entry name" value="DnaJ"/>
    <property type="match status" value="1"/>
</dbReference>
<dbReference type="Gene3D" id="1.10.287.110">
    <property type="entry name" value="DnaJ domain"/>
    <property type="match status" value="1"/>
</dbReference>
<feature type="region of interest" description="Disordered" evidence="1">
    <location>
        <begin position="53"/>
        <end position="102"/>
    </location>
</feature>
<feature type="region of interest" description="Disordered" evidence="1">
    <location>
        <begin position="182"/>
        <end position="207"/>
    </location>
</feature>
<evidence type="ECO:0000313" key="4">
    <source>
        <dbReference type="Proteomes" id="UP000054498"/>
    </source>
</evidence>
<name>A0A0D2L089_9CHLO</name>
<dbReference type="Pfam" id="PF00226">
    <property type="entry name" value="DnaJ"/>
    <property type="match status" value="1"/>
</dbReference>
<dbReference type="Proteomes" id="UP000054498">
    <property type="component" value="Unassembled WGS sequence"/>
</dbReference>
<dbReference type="PROSITE" id="PS50076">
    <property type="entry name" value="DNAJ_2"/>
    <property type="match status" value="1"/>
</dbReference>
<accession>A0A0D2L089</accession>
<dbReference type="PRINTS" id="PR00625">
    <property type="entry name" value="JDOMAIN"/>
</dbReference>
<dbReference type="InterPro" id="IPR001623">
    <property type="entry name" value="DnaJ_domain"/>
</dbReference>
<keyword evidence="4" id="KW-1185">Reference proteome</keyword>
<dbReference type="InterPro" id="IPR036869">
    <property type="entry name" value="J_dom_sf"/>
</dbReference>
<dbReference type="AlphaFoldDB" id="A0A0D2L089"/>
<dbReference type="KEGG" id="mng:MNEG_7115"/>
<dbReference type="SUPFAM" id="SSF46565">
    <property type="entry name" value="Chaperone J-domain"/>
    <property type="match status" value="1"/>
</dbReference>
<feature type="compositionally biased region" description="Acidic residues" evidence="1">
    <location>
        <begin position="76"/>
        <end position="102"/>
    </location>
</feature>
<protein>
    <recommendedName>
        <fullName evidence="2">J domain-containing protein</fullName>
    </recommendedName>
</protein>
<proteinExistence type="predicted"/>
<feature type="domain" description="J" evidence="2">
    <location>
        <begin position="7"/>
        <end position="91"/>
    </location>
</feature>
<sequence>MVSNRSSALKILGLDEGASDDEVRAAYKRLSIQWHPDKNAGSRESHAMMQQINAAKDHIQRSGSRPGYPAGRYDYVDDEDEDEYEDADYYGSDDEDGYEEGEDEFGPFAFGRMDFAAFLRMYSRFQQERGDDEEDYGGGGGGGRGSCYCPDCIARRREVKQRRRAFQSEEVRAARAAQRAEAAARKEAEEADLKLQQEDPKSSAAWRAGGASREKIIRQHFLRQPALLEVTPAPAYGASQPPSGRVTAKLRVADTSLLEGCPSPSGVPRSALARPPAAAAGGLFAVPPVGADWDVSYARADSGGARKWTLVPGPRETEAMVLQLAPAAVFAL</sequence>